<gene>
    <name evidence="1" type="ORF">Aconfl_09190</name>
</gene>
<sequence length="235" mass="26807">MLKIQFLPLLVFYFLSSGLLAQTVGRNLAFLPEYQEQLPFFQELITGGKYEEPSSLIQGDPYYHTRQFESGSLTINEITYPGVPLLYDIFRDQILTFHPLFNQKILIKPEKVDRFVMGDGSAFARLEGNDSFGKAGSGFYKVIAEGDFWAISKPYKTSKSLREMSRYDEVYVEKEAFFLWKGGAFFPLSKGKQAIALLGLNKAEAKRKLRAEQLNFKQNPEGYLQLLVNLTPSQP</sequence>
<evidence type="ECO:0000313" key="2">
    <source>
        <dbReference type="Proteomes" id="UP001338309"/>
    </source>
</evidence>
<organism evidence="1 2">
    <name type="scientific">Algoriphagus confluentis</name>
    <dbReference type="NCBI Taxonomy" id="1697556"/>
    <lineage>
        <taxon>Bacteria</taxon>
        <taxon>Pseudomonadati</taxon>
        <taxon>Bacteroidota</taxon>
        <taxon>Cytophagia</taxon>
        <taxon>Cytophagales</taxon>
        <taxon>Cyclobacteriaceae</taxon>
        <taxon>Algoriphagus</taxon>
    </lineage>
</organism>
<dbReference type="RefSeq" id="WP_338223037.1">
    <property type="nucleotide sequence ID" value="NZ_BTPD01000002.1"/>
</dbReference>
<proteinExistence type="predicted"/>
<protein>
    <recommendedName>
        <fullName evidence="3">WG repeat-containing protein</fullName>
    </recommendedName>
</protein>
<accession>A0ABQ6PKW7</accession>
<dbReference type="EMBL" id="BTPD01000002">
    <property type="protein sequence ID" value="GMQ28276.1"/>
    <property type="molecule type" value="Genomic_DNA"/>
</dbReference>
<dbReference type="Proteomes" id="UP001338309">
    <property type="component" value="Unassembled WGS sequence"/>
</dbReference>
<evidence type="ECO:0000313" key="1">
    <source>
        <dbReference type="EMBL" id="GMQ28276.1"/>
    </source>
</evidence>
<evidence type="ECO:0008006" key="3">
    <source>
        <dbReference type="Google" id="ProtNLM"/>
    </source>
</evidence>
<name>A0ABQ6PKW7_9BACT</name>
<keyword evidence="2" id="KW-1185">Reference proteome</keyword>
<comment type="caution">
    <text evidence="1">The sequence shown here is derived from an EMBL/GenBank/DDBJ whole genome shotgun (WGS) entry which is preliminary data.</text>
</comment>
<reference evidence="1 2" key="1">
    <citation type="submission" date="2023-08" db="EMBL/GenBank/DDBJ databases">
        <title>Draft genome sequence of Algoriphagus confluentis.</title>
        <authorList>
            <person name="Takatani N."/>
            <person name="Hosokawa M."/>
            <person name="Sawabe T."/>
        </authorList>
    </citation>
    <scope>NUCLEOTIDE SEQUENCE [LARGE SCALE GENOMIC DNA]</scope>
    <source>
        <strain evidence="1 2">NBRC 111222</strain>
    </source>
</reference>